<dbReference type="CDD" id="cd17988">
    <property type="entry name" value="DEXHc_TDRD9"/>
    <property type="match status" value="1"/>
</dbReference>
<evidence type="ECO:0000256" key="8">
    <source>
        <dbReference type="ARBA" id="ARBA00022782"/>
    </source>
</evidence>
<dbReference type="GO" id="GO:0003724">
    <property type="term" value="F:RNA helicase activity"/>
    <property type="evidence" value="ECO:0007669"/>
    <property type="project" value="UniProtKB-EC"/>
</dbReference>
<dbReference type="PANTHER" id="PTHR18934">
    <property type="entry name" value="ATP-DEPENDENT RNA HELICASE"/>
    <property type="match status" value="1"/>
</dbReference>
<comment type="caution">
    <text evidence="23">The sequence shown here is derived from an EMBL/GenBank/DDBJ whole genome shotgun (WGS) entry which is preliminary data.</text>
</comment>
<dbReference type="GO" id="GO:0031047">
    <property type="term" value="P:regulatory ncRNA-mediated gene silencing"/>
    <property type="evidence" value="ECO:0007669"/>
    <property type="project" value="UniProtKB-KW"/>
</dbReference>
<evidence type="ECO:0000259" key="20">
    <source>
        <dbReference type="PROSITE" id="PS50304"/>
    </source>
</evidence>
<dbReference type="PROSITE" id="PS51192">
    <property type="entry name" value="HELICASE_ATP_BIND_1"/>
    <property type="match status" value="1"/>
</dbReference>
<evidence type="ECO:0000256" key="1">
    <source>
        <dbReference type="ARBA" id="ARBA00004123"/>
    </source>
</evidence>
<dbReference type="Pfam" id="PF21010">
    <property type="entry name" value="HA2_C"/>
    <property type="match status" value="1"/>
</dbReference>
<evidence type="ECO:0000313" key="23">
    <source>
        <dbReference type="EMBL" id="KAF7710764.1"/>
    </source>
</evidence>
<reference evidence="23" key="1">
    <citation type="submission" date="2020-08" db="EMBL/GenBank/DDBJ databases">
        <title>Chromosome-level assembly of Southern catfish (Silurus meridionalis) provides insights into visual adaptation to the nocturnal and benthic lifestyles.</title>
        <authorList>
            <person name="Zhang Y."/>
            <person name="Wang D."/>
            <person name="Peng Z."/>
        </authorList>
    </citation>
    <scope>NUCLEOTIDE SEQUENCE</scope>
    <source>
        <strain evidence="23">SWU-2019-XX</strain>
        <tissue evidence="23">Muscle</tissue>
    </source>
</reference>
<dbReference type="Gene3D" id="3.40.50.300">
    <property type="entry name" value="P-loop containing nucleotide triphosphate hydrolases"/>
    <property type="match status" value="2"/>
</dbReference>
<evidence type="ECO:0000256" key="10">
    <source>
        <dbReference type="ARBA" id="ARBA00022806"/>
    </source>
</evidence>
<evidence type="ECO:0000313" key="24">
    <source>
        <dbReference type="Proteomes" id="UP000606274"/>
    </source>
</evidence>
<evidence type="ECO:0000256" key="3">
    <source>
        <dbReference type="ARBA" id="ARBA00008792"/>
    </source>
</evidence>
<evidence type="ECO:0000256" key="13">
    <source>
        <dbReference type="ARBA" id="ARBA00023158"/>
    </source>
</evidence>
<keyword evidence="12" id="KW-0744">Spermatogenesis</keyword>
<dbReference type="EC" id="3.6.4.13" evidence="4"/>
<evidence type="ECO:0000256" key="7">
    <source>
        <dbReference type="ARBA" id="ARBA00022741"/>
    </source>
</evidence>
<dbReference type="InterPro" id="IPR001650">
    <property type="entry name" value="Helicase_C-like"/>
</dbReference>
<dbReference type="FunFam" id="1.20.120.1080:FF:000081">
    <property type="entry name" value="Tudor domain containing 9"/>
    <property type="match status" value="1"/>
</dbReference>
<dbReference type="InterPro" id="IPR011545">
    <property type="entry name" value="DEAD/DEAH_box_helicase_dom"/>
</dbReference>
<gene>
    <name evidence="23" type="ORF">HF521_009636</name>
</gene>
<feature type="compositionally biased region" description="Basic and acidic residues" evidence="19">
    <location>
        <begin position="67"/>
        <end position="82"/>
    </location>
</feature>
<dbReference type="Pfam" id="PF00271">
    <property type="entry name" value="Helicase_C"/>
    <property type="match status" value="1"/>
</dbReference>
<dbReference type="InterPro" id="IPR014001">
    <property type="entry name" value="Helicase_ATP-bd"/>
</dbReference>
<dbReference type="GO" id="GO:0005524">
    <property type="term" value="F:ATP binding"/>
    <property type="evidence" value="ECO:0007669"/>
    <property type="project" value="UniProtKB-KW"/>
</dbReference>
<keyword evidence="7" id="KW-0547">Nucleotide-binding</keyword>
<dbReference type="PROSITE" id="PS50304">
    <property type="entry name" value="TUDOR"/>
    <property type="match status" value="1"/>
</dbReference>
<dbReference type="InterPro" id="IPR007502">
    <property type="entry name" value="Helicase-assoc_dom"/>
</dbReference>
<dbReference type="SUPFAM" id="SSF63748">
    <property type="entry name" value="Tudor/PWWP/MBT"/>
    <property type="match status" value="1"/>
</dbReference>
<evidence type="ECO:0000256" key="2">
    <source>
        <dbReference type="ARBA" id="ARBA00004496"/>
    </source>
</evidence>
<dbReference type="Pfam" id="PF00270">
    <property type="entry name" value="DEAD"/>
    <property type="match status" value="1"/>
</dbReference>
<feature type="domain" description="Helicase C-terminal" evidence="22">
    <location>
        <begin position="354"/>
        <end position="538"/>
    </location>
</feature>
<dbReference type="FunFam" id="3.40.50.300:FF:001113">
    <property type="entry name" value="ATP-dependent RNA helicase TDRD9"/>
    <property type="match status" value="1"/>
</dbReference>
<feature type="region of interest" description="Disordered" evidence="19">
    <location>
        <begin position="67"/>
        <end position="120"/>
    </location>
</feature>
<feature type="domain" description="Helicase ATP-binding" evidence="21">
    <location>
        <begin position="138"/>
        <end position="304"/>
    </location>
</feature>
<name>A0A8T0BUR0_SILME</name>
<evidence type="ECO:0000256" key="19">
    <source>
        <dbReference type="SAM" id="MobiDB-lite"/>
    </source>
</evidence>
<evidence type="ECO:0000259" key="21">
    <source>
        <dbReference type="PROSITE" id="PS51192"/>
    </source>
</evidence>
<dbReference type="Pfam" id="PF00567">
    <property type="entry name" value="TUDOR"/>
    <property type="match status" value="1"/>
</dbReference>
<dbReference type="InterPro" id="IPR047384">
    <property type="entry name" value="Tudor_TDRD9"/>
</dbReference>
<accession>A0A8T0BUR0</accession>
<evidence type="ECO:0000256" key="5">
    <source>
        <dbReference type="ARBA" id="ARBA00022473"/>
    </source>
</evidence>
<dbReference type="InterPro" id="IPR035437">
    <property type="entry name" value="SNase_OB-fold_sf"/>
</dbReference>
<evidence type="ECO:0000256" key="14">
    <source>
        <dbReference type="ARBA" id="ARBA00023242"/>
    </source>
</evidence>
<evidence type="ECO:0000256" key="17">
    <source>
        <dbReference type="ARBA" id="ARBA00074173"/>
    </source>
</evidence>
<keyword evidence="10" id="KW-0347">Helicase</keyword>
<keyword evidence="24" id="KW-1185">Reference proteome</keyword>
<dbReference type="SUPFAM" id="SSF50199">
    <property type="entry name" value="Staphylococcal nuclease"/>
    <property type="match status" value="1"/>
</dbReference>
<keyword evidence="11" id="KW-0067">ATP-binding</keyword>
<evidence type="ECO:0000256" key="11">
    <source>
        <dbReference type="ARBA" id="ARBA00022840"/>
    </source>
</evidence>
<dbReference type="FunFam" id="3.40.50.300:FF:000946">
    <property type="entry name" value="putative ATP-dependent RNA helicase TDRD9"/>
    <property type="match status" value="1"/>
</dbReference>
<dbReference type="InterPro" id="IPR002999">
    <property type="entry name" value="Tudor"/>
</dbReference>
<sequence>MFVIIFTHVAPRNVNASITLVTSPRRGNSEVRGEREREGGMKQAVTAEQIAQWFTLGTQFANVRITEEKEKENSKKHEEQQKETSPGPGSPEKDGSVGGVRRNRNSGVLIDTGVSPSPPLTAHEYPTLPITRNRLELISLIESNSVVIIQGSTGSGKTTQLPQFLLDYYMEKGATCNIVVTQPRKIGASSIARWVAQQRKCMLGSLVGYQVGLEKMATEHTRLIYMTTGVLLQKLVSAKSLIEFTHIFIDEVHERTNELDFLLLVVRKLLHSNSRFVKVILMSATINCAEFAEYFGTPIRNQINPAYVFEVEGAPYTVDEFYLDDLKAILPFRLDMSLPDEPNITMEMYNVAVSLIQNFDEMETKEQCHLELDDCAGLPERGSVLVFLPGLAEIQYMQDALAKLVRKRLQVYPLHSSVTLEEQNGVFLVPAPGYRKIILSTNIAESSVTVPDVKYVIDFCLARQRICDKETNYQSLHLTWASKTNCNQRRGRAGRVSKGFCYRLVTRAFWKSSIPEHTIPEILRSPLSSTVLKVKLLDMGDPCSMLSTALTPPKLDDIERTILQLKEIGALSVCSSTMKRFDGNLTFLGRVLAHLPVDLHFGKLLVLGHVFGCLEECLIIAASLSLKSFFAMPSLQKLPGYRSKLSFAQGVPSDPIAFVYAFKAWNTTRAKGELRRPKDELDWGKENCIQIKRIREVAELFEDLKKRVSQFNMHINEKSSPTDYTSLHTQKFILQVAIAGAFYPNYFLQGTIDEELASKDLHGNDPRTTIVVRNIPPYAFLYYKQLQSLFRQCGQVKTINFDCSRAYVEFYRSSLRCSGVLPEVSLSLLLAQQRLPLHLYIHPAEEVETQAGGQSISQLRHTRVNVDFQNQSVSPVGALSSSIEPEKLPSNKVFIVNITEVIEVGHFWGFQADEQSLEKQSLLTANINARELRPLPFSLYPNLLCLAPFSDTPTESGKYYRAKILHVNGSNAEVFFVDFGNTYKVPCSSLRELPDDLKALPFQAHEFRVACLAPSAESVILGDHWSSRARNRFTTLVKGRSLIVTLYSIVYGVMHVHLHVSLETGDVSIADLLVQEGYARPAPECLESKQSHEVLTTLYQDLKEGTFTPSSTSSSWKIRKEEEKRVIDSLLLSFSKSRAPKCKVPVNGPSTPYKSTFHSISGSSHFRSVAIERNGINSLLVNDHPHDPHDRMLVAGSVSLSASGVSVLLKDTTLMPHIHGLPAIITMLFTPIMELRTDEEQTCFTGALCGLGYNSTTHEAILPEHDIELAFDVKFDIDDIAEINALRGTINQLVCEGPNGLLHLGQERISSLQDDVRGRLLRLFCKTPPREDCIPVYYHKPKKWNQVDSSQQMEVVQKGESRIKGILFQLHPITLLNM</sequence>
<evidence type="ECO:0000256" key="4">
    <source>
        <dbReference type="ARBA" id="ARBA00012552"/>
    </source>
</evidence>
<dbReference type="Gene3D" id="1.20.120.1080">
    <property type="match status" value="1"/>
</dbReference>
<keyword evidence="14" id="KW-0539">Nucleus</keyword>
<dbReference type="CDD" id="cd18791">
    <property type="entry name" value="SF2_C_RHA"/>
    <property type="match status" value="1"/>
</dbReference>
<evidence type="ECO:0000256" key="18">
    <source>
        <dbReference type="ARBA" id="ARBA00081664"/>
    </source>
</evidence>
<dbReference type="GO" id="GO:0030154">
    <property type="term" value="P:cell differentiation"/>
    <property type="evidence" value="ECO:0007669"/>
    <property type="project" value="UniProtKB-KW"/>
</dbReference>
<comment type="similarity">
    <text evidence="3">Belongs to the DEAD box helicase family. DEAH subfamily.</text>
</comment>
<dbReference type="SMART" id="SM00487">
    <property type="entry name" value="DEXDc"/>
    <property type="match status" value="1"/>
</dbReference>
<dbReference type="Proteomes" id="UP000606274">
    <property type="component" value="Unassembled WGS sequence"/>
</dbReference>
<dbReference type="Gene3D" id="2.40.50.90">
    <property type="match status" value="1"/>
</dbReference>
<evidence type="ECO:0000256" key="6">
    <source>
        <dbReference type="ARBA" id="ARBA00022490"/>
    </source>
</evidence>
<dbReference type="SUPFAM" id="SSF52540">
    <property type="entry name" value="P-loop containing nucleoside triphosphate hydrolases"/>
    <property type="match status" value="1"/>
</dbReference>
<evidence type="ECO:0000256" key="16">
    <source>
        <dbReference type="ARBA" id="ARBA00047984"/>
    </source>
</evidence>
<dbReference type="CDD" id="cd20431">
    <property type="entry name" value="Tudor_TDRD9"/>
    <property type="match status" value="1"/>
</dbReference>
<evidence type="ECO:0000256" key="15">
    <source>
        <dbReference type="ARBA" id="ARBA00023254"/>
    </source>
</evidence>
<dbReference type="GO" id="GO:0005737">
    <property type="term" value="C:cytoplasm"/>
    <property type="evidence" value="ECO:0007669"/>
    <property type="project" value="UniProtKB-SubCell"/>
</dbReference>
<dbReference type="PANTHER" id="PTHR18934:SF113">
    <property type="entry name" value="ATP-DEPENDENT RNA HELICASE TDRD9"/>
    <property type="match status" value="1"/>
</dbReference>
<keyword evidence="13" id="KW-0943">RNA-mediated gene silencing</keyword>
<keyword evidence="15" id="KW-0469">Meiosis</keyword>
<evidence type="ECO:0000256" key="12">
    <source>
        <dbReference type="ARBA" id="ARBA00022871"/>
    </source>
</evidence>
<comment type="catalytic activity">
    <reaction evidence="16">
        <text>ATP + H2O = ADP + phosphate + H(+)</text>
        <dbReference type="Rhea" id="RHEA:13065"/>
        <dbReference type="ChEBI" id="CHEBI:15377"/>
        <dbReference type="ChEBI" id="CHEBI:15378"/>
        <dbReference type="ChEBI" id="CHEBI:30616"/>
        <dbReference type="ChEBI" id="CHEBI:43474"/>
        <dbReference type="ChEBI" id="CHEBI:456216"/>
        <dbReference type="EC" id="3.6.4.13"/>
    </reaction>
</comment>
<dbReference type="SMART" id="SM00847">
    <property type="entry name" value="HA2"/>
    <property type="match status" value="1"/>
</dbReference>
<dbReference type="GO" id="GO:0003723">
    <property type="term" value="F:RNA binding"/>
    <property type="evidence" value="ECO:0007669"/>
    <property type="project" value="TreeGrafter"/>
</dbReference>
<dbReference type="GO" id="GO:0007283">
    <property type="term" value="P:spermatogenesis"/>
    <property type="evidence" value="ECO:0007669"/>
    <property type="project" value="UniProtKB-KW"/>
</dbReference>
<dbReference type="Gene3D" id="2.30.30.140">
    <property type="match status" value="1"/>
</dbReference>
<dbReference type="SMART" id="SM00333">
    <property type="entry name" value="TUDOR"/>
    <property type="match status" value="1"/>
</dbReference>
<keyword evidence="5" id="KW-0217">Developmental protein</keyword>
<dbReference type="GO" id="GO:0005634">
    <property type="term" value="C:nucleus"/>
    <property type="evidence" value="ECO:0007669"/>
    <property type="project" value="UniProtKB-SubCell"/>
</dbReference>
<evidence type="ECO:0000256" key="9">
    <source>
        <dbReference type="ARBA" id="ARBA00022801"/>
    </source>
</evidence>
<dbReference type="GO" id="GO:0051321">
    <property type="term" value="P:meiotic cell cycle"/>
    <property type="evidence" value="ECO:0007669"/>
    <property type="project" value="UniProtKB-KW"/>
</dbReference>
<keyword evidence="8" id="KW-0221">Differentiation</keyword>
<evidence type="ECO:0000259" key="22">
    <source>
        <dbReference type="PROSITE" id="PS51194"/>
    </source>
</evidence>
<feature type="domain" description="Tudor" evidence="20">
    <location>
        <begin position="938"/>
        <end position="1000"/>
    </location>
</feature>
<dbReference type="InterPro" id="IPR027417">
    <property type="entry name" value="P-loop_NTPase"/>
</dbReference>
<keyword evidence="9" id="KW-0378">Hydrolase</keyword>
<organism evidence="23 24">
    <name type="scientific">Silurus meridionalis</name>
    <name type="common">Southern catfish</name>
    <name type="synonym">Silurus soldatovi meridionalis</name>
    <dbReference type="NCBI Taxonomy" id="175797"/>
    <lineage>
        <taxon>Eukaryota</taxon>
        <taxon>Metazoa</taxon>
        <taxon>Chordata</taxon>
        <taxon>Craniata</taxon>
        <taxon>Vertebrata</taxon>
        <taxon>Euteleostomi</taxon>
        <taxon>Actinopterygii</taxon>
        <taxon>Neopterygii</taxon>
        <taxon>Teleostei</taxon>
        <taxon>Ostariophysi</taxon>
        <taxon>Siluriformes</taxon>
        <taxon>Siluridae</taxon>
        <taxon>Silurus</taxon>
    </lineage>
</organism>
<dbReference type="PROSITE" id="PS51194">
    <property type="entry name" value="HELICASE_CTER"/>
    <property type="match status" value="1"/>
</dbReference>
<keyword evidence="6" id="KW-0963">Cytoplasm</keyword>
<dbReference type="GO" id="GO:0016787">
    <property type="term" value="F:hydrolase activity"/>
    <property type="evidence" value="ECO:0007669"/>
    <property type="project" value="UniProtKB-KW"/>
</dbReference>
<dbReference type="SMART" id="SM00490">
    <property type="entry name" value="HELICc"/>
    <property type="match status" value="1"/>
</dbReference>
<dbReference type="EMBL" id="JABFDY010000002">
    <property type="protein sequence ID" value="KAF7710764.1"/>
    <property type="molecule type" value="Genomic_DNA"/>
</dbReference>
<proteinExistence type="inferred from homology"/>
<comment type="subcellular location">
    <subcellularLocation>
        <location evidence="2">Cytoplasm</location>
    </subcellularLocation>
    <subcellularLocation>
        <location evidence="1">Nucleus</location>
    </subcellularLocation>
</comment>
<protein>
    <recommendedName>
        <fullName evidence="17">ATP-dependent RNA helicase TDRD9</fullName>
        <ecNumber evidence="4">3.6.4.13</ecNumber>
    </recommendedName>
    <alternativeName>
        <fullName evidence="18">Tudor domain-containing protein 9</fullName>
    </alternativeName>
</protein>